<feature type="binding site" evidence="1">
    <location>
        <position position="320"/>
    </location>
    <ligand>
        <name>Zn(2+)</name>
        <dbReference type="ChEBI" id="CHEBI:29105"/>
    </ligand>
</feature>
<keyword evidence="1" id="KW-0479">Metal-binding</keyword>
<evidence type="ECO:0000256" key="1">
    <source>
        <dbReference type="PIRSR" id="PIRSR607822-1"/>
    </source>
</evidence>
<keyword evidence="2" id="KW-0614">Plasmid</keyword>
<dbReference type="InterPro" id="IPR007822">
    <property type="entry name" value="LANC-like"/>
</dbReference>
<dbReference type="InterPro" id="IPR033889">
    <property type="entry name" value="LanC"/>
</dbReference>
<dbReference type="SUPFAM" id="SSF158745">
    <property type="entry name" value="LanC-like"/>
    <property type="match status" value="1"/>
</dbReference>
<name>A0A1V0JZK9_STAHY</name>
<dbReference type="Gene3D" id="1.50.10.20">
    <property type="match status" value="1"/>
</dbReference>
<organism evidence="2">
    <name type="scientific">Staphylococcus hyicus</name>
    <dbReference type="NCBI Taxonomy" id="1284"/>
    <lineage>
        <taxon>Bacteria</taxon>
        <taxon>Bacillati</taxon>
        <taxon>Bacillota</taxon>
        <taxon>Bacilli</taxon>
        <taxon>Bacillales</taxon>
        <taxon>Staphylococcaceae</taxon>
        <taxon>Staphylococcus</taxon>
    </lineage>
</organism>
<gene>
    <name evidence="2" type="primary">hyiC</name>
</gene>
<feature type="binding site" evidence="1">
    <location>
        <position position="272"/>
    </location>
    <ligand>
        <name>Zn(2+)</name>
        <dbReference type="ChEBI" id="CHEBI:29105"/>
    </ligand>
</feature>
<dbReference type="SMART" id="SM01260">
    <property type="entry name" value="LANC_like"/>
    <property type="match status" value="1"/>
</dbReference>
<feature type="binding site" evidence="1">
    <location>
        <position position="319"/>
    </location>
    <ligand>
        <name>Zn(2+)</name>
        <dbReference type="ChEBI" id="CHEBI:29105"/>
    </ligand>
</feature>
<dbReference type="GO" id="GO:0031179">
    <property type="term" value="P:peptide modification"/>
    <property type="evidence" value="ECO:0007669"/>
    <property type="project" value="InterPro"/>
</dbReference>
<proteinExistence type="predicted"/>
<accession>A0A1V0JZK9</accession>
<reference evidence="2" key="1">
    <citation type="submission" date="2016-10" db="EMBL/GenBank/DDBJ databases">
        <authorList>
            <person name="de Groot N.N."/>
        </authorList>
    </citation>
    <scope>NUCLEOTIDE SEQUENCE</scope>
    <source>
        <strain evidence="2">3682</strain>
        <plasmid evidence="2">pRJ109</plasmid>
    </source>
</reference>
<geneLocation type="plasmid" evidence="2">
    <name>pRJ109</name>
</geneLocation>
<dbReference type="PRINTS" id="PR01950">
    <property type="entry name" value="LANCSUPER"/>
</dbReference>
<dbReference type="PRINTS" id="PR01955">
    <property type="entry name" value="LANCFRANKIA"/>
</dbReference>
<keyword evidence="1" id="KW-0862">Zinc</keyword>
<protein>
    <submittedName>
        <fullName evidence="2">HyiC</fullName>
    </submittedName>
</protein>
<dbReference type="EMBL" id="KY021154">
    <property type="protein sequence ID" value="ARD24447.1"/>
    <property type="molecule type" value="Genomic_DNA"/>
</dbReference>
<evidence type="ECO:0000313" key="2">
    <source>
        <dbReference type="EMBL" id="ARD24447.1"/>
    </source>
</evidence>
<dbReference type="GO" id="GO:0046872">
    <property type="term" value="F:metal ion binding"/>
    <property type="evidence" value="ECO:0007669"/>
    <property type="project" value="UniProtKB-KW"/>
</dbReference>
<dbReference type="CDD" id="cd04793">
    <property type="entry name" value="LanC"/>
    <property type="match status" value="1"/>
</dbReference>
<reference evidence="2" key="2">
    <citation type="journal article" date="2017" name="Microbiol. Res.">
        <title>Genetic and biochemical characterization of hyicin 3682, the first bacteriocin reported for Staphylococcus hyicus.</title>
        <authorList>
            <person name="Carlin Fagundes P."/>
            <person name="Nascimento de Sousa Santos I."/>
            <person name="Silva Francisco M."/>
            <person name="Mattos Albano R."/>
            <person name="de Freire Bastos M.D."/>
        </authorList>
    </citation>
    <scope>NUCLEOTIDE SEQUENCE</scope>
    <source>
        <strain evidence="2">3682</strain>
        <plasmid evidence="2">pRJ109</plasmid>
    </source>
</reference>
<sequence>MIDINEILERKFKEISDVENFLNFASSKTEFWEPGTLSHGIPGIILYLESYQKAFNTNTEQISYKYIVELSKSLSNGTFNESLFSGLSGMGFSIDLASQDGKNYQNLLKKIDAVIIENIYVKIDNLRKKGLNPIDYDVISGLSGIGRYLLNRVQYNSNVTLHLKNILKYFRDIHYSYEGWTISRENQFLEKDKEYFKKGNINLGLAHGILGPISLFALNYIQGITIENHRQTLKDMAAYIVENRFCKDLRWLYRYNFIKEQNNINYIRNGWCYGNTAIMRTLFLISIALDDSYIKGLSKDIMYQVLNDGFVNLISPTICHGLSSHLIMLKLMNLYFKDPNVDDYLEKVEEKILSHYTENDNLNFLDINEKNNSKIKKSKLGILEGELGVLITLMTHKNPSLLKGKNWTNAFLIS</sequence>
<dbReference type="AlphaFoldDB" id="A0A1V0JZK9"/>
<dbReference type="Pfam" id="PF05147">
    <property type="entry name" value="LANC_like"/>
    <property type="match status" value="1"/>
</dbReference>